<feature type="region of interest" description="Disordered" evidence="1">
    <location>
        <begin position="1"/>
        <end position="20"/>
    </location>
</feature>
<name>D5GGX0_TUBMM</name>
<sequence length="64" mass="7462">MKKKDKKSTSRPLAKKWKTSAPVVSQFERCESRSENYGMAPQGRRGMRGTGGVDRGWNNRFLWW</sequence>
<evidence type="ECO:0000313" key="3">
    <source>
        <dbReference type="Proteomes" id="UP000006911"/>
    </source>
</evidence>
<keyword evidence="3" id="KW-1185">Reference proteome</keyword>
<dbReference type="RefSeq" id="XP_002839572.1">
    <property type="nucleotide sequence ID" value="XM_002839526.1"/>
</dbReference>
<organism evidence="2 3">
    <name type="scientific">Tuber melanosporum (strain Mel28)</name>
    <name type="common">Perigord black truffle</name>
    <dbReference type="NCBI Taxonomy" id="656061"/>
    <lineage>
        <taxon>Eukaryota</taxon>
        <taxon>Fungi</taxon>
        <taxon>Dikarya</taxon>
        <taxon>Ascomycota</taxon>
        <taxon>Pezizomycotina</taxon>
        <taxon>Pezizomycetes</taxon>
        <taxon>Pezizales</taxon>
        <taxon>Tuberaceae</taxon>
        <taxon>Tuber</taxon>
    </lineage>
</organism>
<dbReference type="EMBL" id="FN430286">
    <property type="protein sequence ID" value="CAZ83763.1"/>
    <property type="molecule type" value="Genomic_DNA"/>
</dbReference>
<evidence type="ECO:0000313" key="2">
    <source>
        <dbReference type="EMBL" id="CAZ83763.1"/>
    </source>
</evidence>
<dbReference type="KEGG" id="tml:GSTUM_00007558001"/>
<feature type="region of interest" description="Disordered" evidence="1">
    <location>
        <begin position="32"/>
        <end position="52"/>
    </location>
</feature>
<protein>
    <submittedName>
        <fullName evidence="2">(Perigord truffle) hypothetical protein</fullName>
    </submittedName>
</protein>
<dbReference type="AlphaFoldDB" id="D5GGX0"/>
<gene>
    <name evidence="2" type="ORF">GSTUM_00007558001</name>
</gene>
<dbReference type="HOGENOM" id="CLU_2869286_0_0_1"/>
<reference evidence="2 3" key="1">
    <citation type="journal article" date="2010" name="Nature">
        <title>Perigord black truffle genome uncovers evolutionary origins and mechanisms of symbiosis.</title>
        <authorList>
            <person name="Martin F."/>
            <person name="Kohler A."/>
            <person name="Murat C."/>
            <person name="Balestrini R."/>
            <person name="Coutinho P.M."/>
            <person name="Jaillon O."/>
            <person name="Montanini B."/>
            <person name="Morin E."/>
            <person name="Noel B."/>
            <person name="Percudani R."/>
            <person name="Porcel B."/>
            <person name="Rubini A."/>
            <person name="Amicucci A."/>
            <person name="Amselem J."/>
            <person name="Anthouard V."/>
            <person name="Arcioni S."/>
            <person name="Artiguenave F."/>
            <person name="Aury J.M."/>
            <person name="Ballario P."/>
            <person name="Bolchi A."/>
            <person name="Brenna A."/>
            <person name="Brun A."/>
            <person name="Buee M."/>
            <person name="Cantarel B."/>
            <person name="Chevalier G."/>
            <person name="Couloux A."/>
            <person name="Da Silva C."/>
            <person name="Denoeud F."/>
            <person name="Duplessis S."/>
            <person name="Ghignone S."/>
            <person name="Hilselberger B."/>
            <person name="Iotti M."/>
            <person name="Marcais B."/>
            <person name="Mello A."/>
            <person name="Miranda M."/>
            <person name="Pacioni G."/>
            <person name="Quesneville H."/>
            <person name="Riccioni C."/>
            <person name="Ruotolo R."/>
            <person name="Splivallo R."/>
            <person name="Stocchi V."/>
            <person name="Tisserant E."/>
            <person name="Viscomi A.R."/>
            <person name="Zambonelli A."/>
            <person name="Zampieri E."/>
            <person name="Henrissat B."/>
            <person name="Lebrun M.H."/>
            <person name="Paolocci F."/>
            <person name="Bonfante P."/>
            <person name="Ottonello S."/>
            <person name="Wincker P."/>
        </authorList>
    </citation>
    <scope>NUCLEOTIDE SEQUENCE [LARGE SCALE GENOMIC DNA]</scope>
    <source>
        <strain evidence="2 3">Mel28</strain>
    </source>
</reference>
<evidence type="ECO:0000256" key="1">
    <source>
        <dbReference type="SAM" id="MobiDB-lite"/>
    </source>
</evidence>
<dbReference type="InParanoid" id="D5GGX0"/>
<proteinExistence type="predicted"/>
<accession>D5GGX0</accession>
<dbReference type="Proteomes" id="UP000006911">
    <property type="component" value="Unassembled WGS sequence"/>
</dbReference>
<dbReference type="GeneID" id="9181734"/>